<reference evidence="1" key="1">
    <citation type="submission" date="2014-12" db="EMBL/GenBank/DDBJ databases">
        <title>Insight into the proteome of Arion vulgaris.</title>
        <authorList>
            <person name="Aradska J."/>
            <person name="Bulat T."/>
            <person name="Smidak R."/>
            <person name="Sarate P."/>
            <person name="Gangsoo J."/>
            <person name="Sialana F."/>
            <person name="Bilban M."/>
            <person name="Lubec G."/>
        </authorList>
    </citation>
    <scope>NUCLEOTIDE SEQUENCE</scope>
    <source>
        <tissue evidence="1">Skin</tissue>
    </source>
</reference>
<protein>
    <submittedName>
        <fullName evidence="1">Uncharacterized protein</fullName>
    </submittedName>
</protein>
<evidence type="ECO:0000313" key="1">
    <source>
        <dbReference type="EMBL" id="CEK90444.1"/>
    </source>
</evidence>
<accession>A0A0B7BAU3</accession>
<name>A0A0B7BAU3_9EUPU</name>
<dbReference type="AlphaFoldDB" id="A0A0B7BAU3"/>
<gene>
    <name evidence="1" type="primary">ORF176951</name>
</gene>
<organism evidence="1">
    <name type="scientific">Arion vulgaris</name>
    <dbReference type="NCBI Taxonomy" id="1028688"/>
    <lineage>
        <taxon>Eukaryota</taxon>
        <taxon>Metazoa</taxon>
        <taxon>Spiralia</taxon>
        <taxon>Lophotrochozoa</taxon>
        <taxon>Mollusca</taxon>
        <taxon>Gastropoda</taxon>
        <taxon>Heterobranchia</taxon>
        <taxon>Euthyneura</taxon>
        <taxon>Panpulmonata</taxon>
        <taxon>Eupulmonata</taxon>
        <taxon>Stylommatophora</taxon>
        <taxon>Helicina</taxon>
        <taxon>Arionoidea</taxon>
        <taxon>Arionidae</taxon>
        <taxon>Arion</taxon>
    </lineage>
</organism>
<sequence>MSLNIRQIRYTKLIETTLEVTIIYSEKKWMTKSNRKPPIPTQDDYQTMNRLDQKKRCHFLFDAGK</sequence>
<proteinExistence type="predicted"/>
<dbReference type="EMBL" id="HACG01043579">
    <property type="protein sequence ID" value="CEK90444.1"/>
    <property type="molecule type" value="Transcribed_RNA"/>
</dbReference>